<accession>A0A182S3X3</accession>
<dbReference type="VEuPathDB" id="VectorBase:AFUN015103"/>
<organism evidence="1">
    <name type="scientific">Anopheles funestus</name>
    <name type="common">African malaria mosquito</name>
    <dbReference type="NCBI Taxonomy" id="62324"/>
    <lineage>
        <taxon>Eukaryota</taxon>
        <taxon>Metazoa</taxon>
        <taxon>Ecdysozoa</taxon>
        <taxon>Arthropoda</taxon>
        <taxon>Hexapoda</taxon>
        <taxon>Insecta</taxon>
        <taxon>Pterygota</taxon>
        <taxon>Neoptera</taxon>
        <taxon>Endopterygota</taxon>
        <taxon>Diptera</taxon>
        <taxon>Nematocera</taxon>
        <taxon>Culicoidea</taxon>
        <taxon>Culicidae</taxon>
        <taxon>Anophelinae</taxon>
        <taxon>Anopheles</taxon>
    </lineage>
</organism>
<dbReference type="AlphaFoldDB" id="A0A182S3X3"/>
<reference evidence="1" key="1">
    <citation type="submission" date="2020-05" db="UniProtKB">
        <authorList>
            <consortium name="EnsemblMetazoa"/>
        </authorList>
    </citation>
    <scope>IDENTIFICATION</scope>
    <source>
        <strain evidence="1">FUMOZ</strain>
    </source>
</reference>
<protein>
    <submittedName>
        <fullName evidence="1">Uncharacterized protein</fullName>
    </submittedName>
</protein>
<proteinExistence type="predicted"/>
<evidence type="ECO:0000313" key="1">
    <source>
        <dbReference type="EnsemblMetazoa" id="AFUN015103-PA"/>
    </source>
</evidence>
<dbReference type="EnsemblMetazoa" id="AFUN015103-RA">
    <property type="protein sequence ID" value="AFUN015103-PA"/>
    <property type="gene ID" value="AFUN015103"/>
</dbReference>
<sequence>MIQPLPPNFSPKSQIFVSAHQILSVKHQFLTERINFCQCPPIFD</sequence>
<name>A0A182S3X3_ANOFN</name>